<evidence type="ECO:0000256" key="1">
    <source>
        <dbReference type="SAM" id="MobiDB-lite"/>
    </source>
</evidence>
<dbReference type="EMBL" id="WNWS01000274">
    <property type="protein sequence ID" value="KAE9972283.1"/>
    <property type="molecule type" value="Genomic_DNA"/>
</dbReference>
<evidence type="ECO:0000313" key="2">
    <source>
        <dbReference type="EMBL" id="KAE9972283.1"/>
    </source>
</evidence>
<accession>A0A8H3UML9</accession>
<feature type="region of interest" description="Disordered" evidence="1">
    <location>
        <begin position="1"/>
        <end position="26"/>
    </location>
</feature>
<dbReference type="AlphaFoldDB" id="A0A8H3UML9"/>
<organism evidence="2 3">
    <name type="scientific">Venturia inaequalis</name>
    <name type="common">Apple scab fungus</name>
    <dbReference type="NCBI Taxonomy" id="5025"/>
    <lineage>
        <taxon>Eukaryota</taxon>
        <taxon>Fungi</taxon>
        <taxon>Dikarya</taxon>
        <taxon>Ascomycota</taxon>
        <taxon>Pezizomycotina</taxon>
        <taxon>Dothideomycetes</taxon>
        <taxon>Pleosporomycetidae</taxon>
        <taxon>Venturiales</taxon>
        <taxon>Venturiaceae</taxon>
        <taxon>Venturia</taxon>
    </lineage>
</organism>
<reference evidence="2 3" key="1">
    <citation type="submission" date="2018-12" db="EMBL/GenBank/DDBJ databases">
        <title>Venturia inaequalis Genome Resource.</title>
        <authorList>
            <person name="Lichtner F.J."/>
        </authorList>
    </citation>
    <scope>NUCLEOTIDE SEQUENCE [LARGE SCALE GENOMIC DNA]</scope>
    <source>
        <strain evidence="2 3">120213</strain>
    </source>
</reference>
<evidence type="ECO:0000313" key="3">
    <source>
        <dbReference type="Proteomes" id="UP000447873"/>
    </source>
</evidence>
<dbReference type="Proteomes" id="UP000447873">
    <property type="component" value="Unassembled WGS sequence"/>
</dbReference>
<name>A0A8H3UML9_VENIN</name>
<feature type="compositionally biased region" description="Pro residues" evidence="1">
    <location>
        <begin position="9"/>
        <end position="21"/>
    </location>
</feature>
<protein>
    <submittedName>
        <fullName evidence="2">Uncharacterized protein</fullName>
    </submittedName>
</protein>
<comment type="caution">
    <text evidence="2">The sequence shown here is derived from an EMBL/GenBank/DDBJ whole genome shotgun (WGS) entry which is preliminary data.</text>
</comment>
<proteinExistence type="predicted"/>
<sequence length="276" mass="31033">MSSDIEDATPPPHSPITPNPHPTTTQLQTPISIKFSAYPENAASTWHALALATPKFLETYKRQATEWSSLGHGNTKTRLAKRLEDARYMFQHLRSSIGVWNHVFTSIVIDSEQRDVWIESVRILGDENKGCCCFRGRDEPERFIWGEAMHREVLEAVYAIALVLEDVARGMERAGVESGLDSSWTVSLATRLKALRDTSRRDAGFFWSLLPGASSRRQVDGARELTVQRESELLSRNLGAANGMQDREGLRVALTCMTVFAQLFLDTVEDLNWPEV</sequence>
<gene>
    <name evidence="2" type="ORF">EG328_005102</name>
</gene>